<protein>
    <submittedName>
        <fullName evidence="1">Uncharacterized protein</fullName>
    </submittedName>
</protein>
<evidence type="ECO:0000313" key="1">
    <source>
        <dbReference type="EMBL" id="GIX85821.1"/>
    </source>
</evidence>
<proteinExistence type="predicted"/>
<dbReference type="EMBL" id="BPLQ01001822">
    <property type="protein sequence ID" value="GIX85821.1"/>
    <property type="molecule type" value="Genomic_DNA"/>
</dbReference>
<reference evidence="1 2" key="1">
    <citation type="submission" date="2021-06" db="EMBL/GenBank/DDBJ databases">
        <title>Caerostris darwini draft genome.</title>
        <authorList>
            <person name="Kono N."/>
            <person name="Arakawa K."/>
        </authorList>
    </citation>
    <scope>NUCLEOTIDE SEQUENCE [LARGE SCALE GENOMIC DNA]</scope>
</reference>
<sequence length="100" mass="12362">MRKWGLFCRKKTVVDRLQEERSRSLGDYVIKTKIVFIYFLQGRRDENERSFSRTKKRYKLMDSSYKMENKFARRQTLYSKRKCKHSFSPITSHLQDFYMK</sequence>
<accession>A0AAV4NPJ2</accession>
<name>A0AAV4NPJ2_9ARAC</name>
<dbReference type="AlphaFoldDB" id="A0AAV4NPJ2"/>
<comment type="caution">
    <text evidence="1">The sequence shown here is derived from an EMBL/GenBank/DDBJ whole genome shotgun (WGS) entry which is preliminary data.</text>
</comment>
<keyword evidence="2" id="KW-1185">Reference proteome</keyword>
<evidence type="ECO:0000313" key="2">
    <source>
        <dbReference type="Proteomes" id="UP001054837"/>
    </source>
</evidence>
<dbReference type="Proteomes" id="UP001054837">
    <property type="component" value="Unassembled WGS sequence"/>
</dbReference>
<gene>
    <name evidence="1" type="ORF">CDAR_242181</name>
</gene>
<organism evidence="1 2">
    <name type="scientific">Caerostris darwini</name>
    <dbReference type="NCBI Taxonomy" id="1538125"/>
    <lineage>
        <taxon>Eukaryota</taxon>
        <taxon>Metazoa</taxon>
        <taxon>Ecdysozoa</taxon>
        <taxon>Arthropoda</taxon>
        <taxon>Chelicerata</taxon>
        <taxon>Arachnida</taxon>
        <taxon>Araneae</taxon>
        <taxon>Araneomorphae</taxon>
        <taxon>Entelegynae</taxon>
        <taxon>Araneoidea</taxon>
        <taxon>Araneidae</taxon>
        <taxon>Caerostris</taxon>
    </lineage>
</organism>